<organism evidence="10 11">
    <name type="scientific">Streptomonospora algeriensis</name>
    <dbReference type="NCBI Taxonomy" id="995084"/>
    <lineage>
        <taxon>Bacteria</taxon>
        <taxon>Bacillati</taxon>
        <taxon>Actinomycetota</taxon>
        <taxon>Actinomycetes</taxon>
        <taxon>Streptosporangiales</taxon>
        <taxon>Nocardiopsidaceae</taxon>
        <taxon>Streptomonospora</taxon>
    </lineage>
</organism>
<feature type="transmembrane region" description="Helical" evidence="9">
    <location>
        <begin position="12"/>
        <end position="33"/>
    </location>
</feature>
<dbReference type="PROSITE" id="PS01303">
    <property type="entry name" value="BCCT"/>
    <property type="match status" value="1"/>
</dbReference>
<gene>
    <name evidence="10" type="ORF">ACFQZU_05505</name>
</gene>
<evidence type="ECO:0000256" key="6">
    <source>
        <dbReference type="ARBA" id="ARBA00022989"/>
    </source>
</evidence>
<keyword evidence="6 9" id="KW-1133">Transmembrane helix</keyword>
<keyword evidence="4" id="KW-1003">Cell membrane</keyword>
<keyword evidence="11" id="KW-1185">Reference proteome</keyword>
<sequence length="549" mass="58776">MPRPSDWLSRREPAVFLISGLLALAFVIFGAVFTDAARYVLEDVLLAGITDNFDWLMIGAVAALIVFCFYLIIGPHGGIRLGPPDSRPDYSYLSWFAMLFSAGMGIGLVFYGVAEPVVHFAEAPRTAPETPQAAQDAMVLVFHHWGLGPWAVYAVIGLALAYFGFRHGLPLRVRSALYPVFGERIHGTVGHAVDILSVLGTLFGVATSLGLGVLQVNAALSYVGGVPQSPLVQVALIAVITVMATLSVASGLDKGIRILSQANLILGALLLVFIAVAGPTVLLVAAYLENIGAYIGEAVPTMFWSGTYSHSAEIDTWLSSWTLFYWAWWISWSPFVGMFIARISRGRTIREFVSGVLIVPALLSFLWFTVLGNTALEMELRNRADLIGETFADPSYSFALFALLEQLPLSTVTSALAGLIVVFFFVTSSDSGSFVIDIITTGGNTEPPTASRVFWALLEGGIAAVLLLAGGLSALRAGALTTGLPFTVVLLLVMVGLWKALGEERRGQNVVREADRETDGPPREEHQDGNESRQEGGAPAGAADREGSP</sequence>
<feature type="transmembrane region" description="Helical" evidence="9">
    <location>
        <begin position="453"/>
        <end position="472"/>
    </location>
</feature>
<evidence type="ECO:0000313" key="11">
    <source>
        <dbReference type="Proteomes" id="UP001596956"/>
    </source>
</evidence>
<reference evidence="11" key="1">
    <citation type="journal article" date="2019" name="Int. J. Syst. Evol. Microbiol.">
        <title>The Global Catalogue of Microorganisms (GCM) 10K type strain sequencing project: providing services to taxonomists for standard genome sequencing and annotation.</title>
        <authorList>
            <consortium name="The Broad Institute Genomics Platform"/>
            <consortium name="The Broad Institute Genome Sequencing Center for Infectious Disease"/>
            <person name="Wu L."/>
            <person name="Ma J."/>
        </authorList>
    </citation>
    <scope>NUCLEOTIDE SEQUENCE [LARGE SCALE GENOMIC DNA]</scope>
    <source>
        <strain evidence="11">CCUG 63369</strain>
    </source>
</reference>
<feature type="transmembrane region" description="Helical" evidence="9">
    <location>
        <begin position="53"/>
        <end position="73"/>
    </location>
</feature>
<dbReference type="PANTHER" id="PTHR30047:SF7">
    <property type="entry name" value="HIGH-AFFINITY CHOLINE TRANSPORT PROTEIN"/>
    <property type="match status" value="1"/>
</dbReference>
<evidence type="ECO:0000256" key="4">
    <source>
        <dbReference type="ARBA" id="ARBA00022475"/>
    </source>
</evidence>
<dbReference type="PANTHER" id="PTHR30047">
    <property type="entry name" value="HIGH-AFFINITY CHOLINE TRANSPORT PROTEIN-RELATED"/>
    <property type="match status" value="1"/>
</dbReference>
<feature type="transmembrane region" description="Helical" evidence="9">
    <location>
        <begin position="396"/>
        <end position="426"/>
    </location>
</feature>
<evidence type="ECO:0000256" key="7">
    <source>
        <dbReference type="ARBA" id="ARBA00023136"/>
    </source>
</evidence>
<comment type="subcellular location">
    <subcellularLocation>
        <location evidence="1">Cell membrane</location>
        <topology evidence="1">Multi-pass membrane protein</topology>
    </subcellularLocation>
</comment>
<feature type="transmembrane region" description="Helical" evidence="9">
    <location>
        <begin position="478"/>
        <end position="498"/>
    </location>
</feature>
<proteinExistence type="inferred from homology"/>
<feature type="transmembrane region" description="Helical" evidence="9">
    <location>
        <begin position="231"/>
        <end position="252"/>
    </location>
</feature>
<feature type="region of interest" description="Disordered" evidence="8">
    <location>
        <begin position="508"/>
        <end position="549"/>
    </location>
</feature>
<evidence type="ECO:0000256" key="8">
    <source>
        <dbReference type="SAM" id="MobiDB-lite"/>
    </source>
</evidence>
<feature type="transmembrane region" description="Helical" evidence="9">
    <location>
        <begin position="323"/>
        <end position="341"/>
    </location>
</feature>
<dbReference type="InterPro" id="IPR018093">
    <property type="entry name" value="BCCT_CS"/>
</dbReference>
<protein>
    <submittedName>
        <fullName evidence="10">BCCT family transporter</fullName>
    </submittedName>
</protein>
<feature type="transmembrane region" description="Helical" evidence="9">
    <location>
        <begin position="93"/>
        <end position="114"/>
    </location>
</feature>
<name>A0ABW3BCF7_9ACTN</name>
<keyword evidence="5 9" id="KW-0812">Transmembrane</keyword>
<evidence type="ECO:0000256" key="9">
    <source>
        <dbReference type="SAM" id="Phobius"/>
    </source>
</evidence>
<dbReference type="InterPro" id="IPR000060">
    <property type="entry name" value="BCCT_transptr"/>
</dbReference>
<feature type="transmembrane region" description="Helical" evidence="9">
    <location>
        <begin position="192"/>
        <end position="211"/>
    </location>
</feature>
<evidence type="ECO:0000256" key="5">
    <source>
        <dbReference type="ARBA" id="ARBA00022692"/>
    </source>
</evidence>
<evidence type="ECO:0000256" key="2">
    <source>
        <dbReference type="ARBA" id="ARBA00005658"/>
    </source>
</evidence>
<comment type="caution">
    <text evidence="10">The sequence shown here is derived from an EMBL/GenBank/DDBJ whole genome shotgun (WGS) entry which is preliminary data.</text>
</comment>
<keyword evidence="3" id="KW-0813">Transport</keyword>
<feature type="compositionally biased region" description="Basic and acidic residues" evidence="8">
    <location>
        <begin position="508"/>
        <end position="534"/>
    </location>
</feature>
<evidence type="ECO:0000256" key="3">
    <source>
        <dbReference type="ARBA" id="ARBA00022448"/>
    </source>
</evidence>
<accession>A0ABW3BCF7</accession>
<feature type="transmembrane region" description="Helical" evidence="9">
    <location>
        <begin position="147"/>
        <end position="165"/>
    </location>
</feature>
<dbReference type="NCBIfam" id="TIGR00842">
    <property type="entry name" value="bcct"/>
    <property type="match status" value="1"/>
</dbReference>
<dbReference type="Pfam" id="PF02028">
    <property type="entry name" value="BCCT"/>
    <property type="match status" value="1"/>
</dbReference>
<comment type="similarity">
    <text evidence="2">Belongs to the BCCT transporter (TC 2.A.15) family.</text>
</comment>
<feature type="transmembrane region" description="Helical" evidence="9">
    <location>
        <begin position="353"/>
        <end position="376"/>
    </location>
</feature>
<dbReference type="EMBL" id="JBHTHR010000097">
    <property type="protein sequence ID" value="MFD0800775.1"/>
    <property type="molecule type" value="Genomic_DNA"/>
</dbReference>
<evidence type="ECO:0000313" key="10">
    <source>
        <dbReference type="EMBL" id="MFD0800775.1"/>
    </source>
</evidence>
<evidence type="ECO:0000256" key="1">
    <source>
        <dbReference type="ARBA" id="ARBA00004651"/>
    </source>
</evidence>
<keyword evidence="7 9" id="KW-0472">Membrane</keyword>
<dbReference type="Proteomes" id="UP001596956">
    <property type="component" value="Unassembled WGS sequence"/>
</dbReference>
<feature type="transmembrane region" description="Helical" evidence="9">
    <location>
        <begin position="264"/>
        <end position="288"/>
    </location>
</feature>